<gene>
    <name evidence="1" type="ORF">MNBD_BACTEROID03-1471</name>
</gene>
<evidence type="ECO:0000313" key="1">
    <source>
        <dbReference type="EMBL" id="VAW12473.1"/>
    </source>
</evidence>
<dbReference type="InterPro" id="IPR032710">
    <property type="entry name" value="NTF2-like_dom_sf"/>
</dbReference>
<dbReference type="AlphaFoldDB" id="A0A3B0T8R3"/>
<accession>A0A3B0T8R3</accession>
<organism evidence="1">
    <name type="scientific">hydrothermal vent metagenome</name>
    <dbReference type="NCBI Taxonomy" id="652676"/>
    <lineage>
        <taxon>unclassified sequences</taxon>
        <taxon>metagenomes</taxon>
        <taxon>ecological metagenomes</taxon>
    </lineage>
</organism>
<dbReference type="Gene3D" id="3.10.450.50">
    <property type="match status" value="1"/>
</dbReference>
<reference evidence="1" key="1">
    <citation type="submission" date="2018-06" db="EMBL/GenBank/DDBJ databases">
        <authorList>
            <person name="Zhirakovskaya E."/>
        </authorList>
    </citation>
    <scope>NUCLEOTIDE SEQUENCE</scope>
</reference>
<dbReference type="EMBL" id="UOEL01000089">
    <property type="protein sequence ID" value="VAW12473.1"/>
    <property type="molecule type" value="Genomic_DNA"/>
</dbReference>
<protein>
    <submittedName>
        <fullName evidence="1">Uncharacterized protein</fullName>
    </submittedName>
</protein>
<sequence length="110" mass="12422">MKYTAMATVCLLSLNLSSQETEKTAIQNTIEAFFEGFHDQDSVRIKQTVSQEVILQTIFKDSLGRHLVRTEDFSGFLKSIVGIPETTKFQKAIKSYSIQVDGQWQCVDAL</sequence>
<dbReference type="SUPFAM" id="SSF54427">
    <property type="entry name" value="NTF2-like"/>
    <property type="match status" value="1"/>
</dbReference>
<proteinExistence type="predicted"/>
<name>A0A3B0T8R3_9ZZZZ</name>